<dbReference type="PANTHER" id="PTHR47964">
    <property type="entry name" value="ATP-DEPENDENT DNA HELICASE HOMOLOG RECG, CHLOROPLASTIC"/>
    <property type="match status" value="1"/>
</dbReference>
<dbReference type="InterPro" id="IPR004609">
    <property type="entry name" value="ATP-dep_DNA_helicase_RecG"/>
</dbReference>
<dbReference type="InterPro" id="IPR033454">
    <property type="entry name" value="RecG_wedge"/>
</dbReference>
<dbReference type="NCBIfam" id="NF008165">
    <property type="entry name" value="PRK10917.1-3"/>
    <property type="match status" value="1"/>
</dbReference>
<dbReference type="InterPro" id="IPR027417">
    <property type="entry name" value="P-loop_NTPase"/>
</dbReference>
<evidence type="ECO:0000256" key="8">
    <source>
        <dbReference type="ARBA" id="ARBA00023125"/>
    </source>
</evidence>
<dbReference type="SUPFAM" id="SSF52540">
    <property type="entry name" value="P-loop containing nucleoside triphosphate hydrolases"/>
    <property type="match status" value="2"/>
</dbReference>
<evidence type="ECO:0000313" key="19">
    <source>
        <dbReference type="Proteomes" id="UP000256388"/>
    </source>
</evidence>
<proteinExistence type="inferred from homology"/>
<dbReference type="GO" id="GO:0006281">
    <property type="term" value="P:DNA repair"/>
    <property type="evidence" value="ECO:0007669"/>
    <property type="project" value="UniProtKB-UniRule"/>
</dbReference>
<evidence type="ECO:0000256" key="13">
    <source>
        <dbReference type="ARBA" id="ARBA00034808"/>
    </source>
</evidence>
<evidence type="ECO:0000259" key="17">
    <source>
        <dbReference type="PROSITE" id="PS51194"/>
    </source>
</evidence>
<keyword evidence="6 15" id="KW-0347">Helicase</keyword>
<dbReference type="GO" id="GO:0006310">
    <property type="term" value="P:DNA recombination"/>
    <property type="evidence" value="ECO:0007669"/>
    <property type="project" value="UniProtKB-UniRule"/>
</dbReference>
<dbReference type="RefSeq" id="WP_116224014.1">
    <property type="nucleotide sequence ID" value="NZ_AP018437.1"/>
</dbReference>
<feature type="domain" description="Helicase C-terminal" evidence="17">
    <location>
        <begin position="567"/>
        <end position="729"/>
    </location>
</feature>
<comment type="similarity">
    <text evidence="1 15">Belongs to the helicase family. RecG subfamily.</text>
</comment>
<keyword evidence="9 15" id="KW-0233">DNA recombination</keyword>
<dbReference type="OrthoDB" id="9804325at2"/>
<dbReference type="GO" id="GO:0043138">
    <property type="term" value="F:3'-5' DNA helicase activity"/>
    <property type="evidence" value="ECO:0007669"/>
    <property type="project" value="UniProtKB-EC"/>
</dbReference>
<keyword evidence="8" id="KW-0238">DNA-binding</keyword>
<keyword evidence="7 15" id="KW-0067">ATP-binding</keyword>
<dbReference type="InterPro" id="IPR011545">
    <property type="entry name" value="DEAD/DEAH_box_helicase_dom"/>
</dbReference>
<dbReference type="Pfam" id="PF19833">
    <property type="entry name" value="RecG_dom3_C"/>
    <property type="match status" value="1"/>
</dbReference>
<dbReference type="GO" id="GO:0003677">
    <property type="term" value="F:DNA binding"/>
    <property type="evidence" value="ECO:0007669"/>
    <property type="project" value="UniProtKB-KW"/>
</dbReference>
<dbReference type="Pfam" id="PF00271">
    <property type="entry name" value="Helicase_C"/>
    <property type="match status" value="1"/>
</dbReference>
<evidence type="ECO:0000256" key="6">
    <source>
        <dbReference type="ARBA" id="ARBA00022806"/>
    </source>
</evidence>
<dbReference type="InterPro" id="IPR047112">
    <property type="entry name" value="RecG/Mfd"/>
</dbReference>
<evidence type="ECO:0000256" key="11">
    <source>
        <dbReference type="ARBA" id="ARBA00023235"/>
    </source>
</evidence>
<dbReference type="AlphaFoldDB" id="A0A347ZTD4"/>
<dbReference type="Pfam" id="PF17191">
    <property type="entry name" value="RecG_wedge"/>
    <property type="match status" value="1"/>
</dbReference>
<evidence type="ECO:0000256" key="10">
    <source>
        <dbReference type="ARBA" id="ARBA00023204"/>
    </source>
</evidence>
<comment type="catalytic activity">
    <reaction evidence="14 15">
        <text>ATP + H2O = ADP + phosphate + H(+)</text>
        <dbReference type="Rhea" id="RHEA:13065"/>
        <dbReference type="ChEBI" id="CHEBI:15377"/>
        <dbReference type="ChEBI" id="CHEBI:15378"/>
        <dbReference type="ChEBI" id="CHEBI:30616"/>
        <dbReference type="ChEBI" id="CHEBI:43474"/>
        <dbReference type="ChEBI" id="CHEBI:456216"/>
        <dbReference type="EC" id="5.6.2.4"/>
    </reaction>
</comment>
<keyword evidence="19" id="KW-1185">Reference proteome</keyword>
<dbReference type="InterPro" id="IPR045562">
    <property type="entry name" value="RecG_dom3_C"/>
</dbReference>
<dbReference type="GO" id="GO:0005524">
    <property type="term" value="F:ATP binding"/>
    <property type="evidence" value="ECO:0007669"/>
    <property type="project" value="UniProtKB-KW"/>
</dbReference>
<comment type="catalytic activity">
    <reaction evidence="12 15">
        <text>Couples ATP hydrolysis with the unwinding of duplex DNA by translocating in the 3'-5' direction.</text>
        <dbReference type="EC" id="5.6.2.4"/>
    </reaction>
</comment>
<evidence type="ECO:0000256" key="4">
    <source>
        <dbReference type="ARBA" id="ARBA00022763"/>
    </source>
</evidence>
<name>A0A347ZTD4_9CHLR</name>
<evidence type="ECO:0000256" key="3">
    <source>
        <dbReference type="ARBA" id="ARBA00022741"/>
    </source>
</evidence>
<dbReference type="Gene3D" id="2.40.50.140">
    <property type="entry name" value="Nucleic acid-binding proteins"/>
    <property type="match status" value="1"/>
</dbReference>
<evidence type="ECO:0000256" key="12">
    <source>
        <dbReference type="ARBA" id="ARBA00034617"/>
    </source>
</evidence>
<keyword evidence="3 15" id="KW-0547">Nucleotide-binding</keyword>
<evidence type="ECO:0000256" key="9">
    <source>
        <dbReference type="ARBA" id="ARBA00023172"/>
    </source>
</evidence>
<dbReference type="SUPFAM" id="SSF50249">
    <property type="entry name" value="Nucleic acid-binding proteins"/>
    <property type="match status" value="1"/>
</dbReference>
<dbReference type="SMART" id="SM00487">
    <property type="entry name" value="DEXDc"/>
    <property type="match status" value="1"/>
</dbReference>
<dbReference type="PROSITE" id="PS51192">
    <property type="entry name" value="HELICASE_ATP_BIND_1"/>
    <property type="match status" value="1"/>
</dbReference>
<dbReference type="SMART" id="SM00490">
    <property type="entry name" value="HELICc"/>
    <property type="match status" value="1"/>
</dbReference>
<feature type="domain" description="Helicase ATP-binding" evidence="16">
    <location>
        <begin position="383"/>
        <end position="548"/>
    </location>
</feature>
<dbReference type="InterPro" id="IPR012340">
    <property type="entry name" value="NA-bd_OB-fold"/>
</dbReference>
<dbReference type="Proteomes" id="UP000256388">
    <property type="component" value="Unassembled WGS sequence"/>
</dbReference>
<organism evidence="18 19">
    <name type="scientific">Pelolinea submarina</name>
    <dbReference type="NCBI Taxonomy" id="913107"/>
    <lineage>
        <taxon>Bacteria</taxon>
        <taxon>Bacillati</taxon>
        <taxon>Chloroflexota</taxon>
        <taxon>Anaerolineae</taxon>
        <taxon>Anaerolineales</taxon>
        <taxon>Anaerolineaceae</taxon>
        <taxon>Pelolinea</taxon>
    </lineage>
</organism>
<gene>
    <name evidence="18" type="ORF">DFR64_0727</name>
</gene>
<keyword evidence="11" id="KW-0413">Isomerase</keyword>
<keyword evidence="10 15" id="KW-0234">DNA repair</keyword>
<dbReference type="GO" id="GO:0016887">
    <property type="term" value="F:ATP hydrolysis activity"/>
    <property type="evidence" value="ECO:0007669"/>
    <property type="project" value="RHEA"/>
</dbReference>
<accession>A0A347ZTD4</accession>
<dbReference type="CDD" id="cd04488">
    <property type="entry name" value="RecG_wedge_OBF"/>
    <property type="match status" value="1"/>
</dbReference>
<sequence length="800" mass="90046">MSGLINTLTNIFSLEQKRGYSNTAVVGGLANFIGFLQSNANTENISAEDINSLISLFNRYAVLSLEDRITAVSTVIKWMRDDPGVNRLHLTMPSSLENAAPKPESHGQDKALSGLLQSIRGIGEKNSLFFNKLGIFSIYDLLRFFPRRYQDFSQLKTINRLEYGDELSVIGTLKNDLYTRNAKRGNLKIIEGVLSDSTGSIKITWFNQPYLANQIGKGSAIVVSGKVDMYLGRLVMNSPDWEPLDSDQLHTNRIVPIYPLTAGLSQRQIRKIIYQNLPFWSTRVKEYLPEEVLECEKYPPIANALSHIHFPDNTEQLDQTRARLAFEEIFFLQLGVLAQKTDWSSQTARRYALSAQEINKSEERLPYQLTNDQKAAIKEILADLNSGHPMNRLLQGDVGSGKTVVAKFAIQTIIENGAQAAVMTPTSILAEQHFRTLTQLLTQDEVAKEDEIALLIGSTPQKERPEILEKLADGRIKVLVGTHALLEDPVTFNDLQLAVIDEQHRFGVEQRIKLHEKGENPHLLVMTATPIPRSLALTVYGDLDVTTISEMPAGRQPVETRLLHPNQRKEAYTLIRDQVAAGFQAFIIYPLVESEEETDEDYRAAVNEKERLAKEVFPDLKIGLMHGKLKPAEKEKVMLDFRKKKYQILVSTTVIEVGVDIPSATVVLIEGANHFGLAQLHQIRGRVGRNMDQSYCLLIPENETALENERLAVMVKTNDGFKLAEFDLDQRGPGEFLGTRQSGYAGLRFSSITDTQLIEKCRKYAKAIFEEDPGLSQPEHQLLLEQLKYCWPGIQFNLNN</sequence>
<dbReference type="InterPro" id="IPR014001">
    <property type="entry name" value="Helicase_ATP-bd"/>
</dbReference>
<evidence type="ECO:0000313" key="18">
    <source>
        <dbReference type="EMBL" id="REG10860.1"/>
    </source>
</evidence>
<dbReference type="NCBIfam" id="NF008168">
    <property type="entry name" value="PRK10917.2-2"/>
    <property type="match status" value="1"/>
</dbReference>
<dbReference type="PROSITE" id="PS51194">
    <property type="entry name" value="HELICASE_CTER"/>
    <property type="match status" value="1"/>
</dbReference>
<dbReference type="EMBL" id="QUMS01000001">
    <property type="protein sequence ID" value="REG10860.1"/>
    <property type="molecule type" value="Genomic_DNA"/>
</dbReference>
<evidence type="ECO:0000256" key="2">
    <source>
        <dbReference type="ARBA" id="ARBA00017846"/>
    </source>
</evidence>
<dbReference type="CDD" id="cd17992">
    <property type="entry name" value="DEXHc_RecG"/>
    <property type="match status" value="1"/>
</dbReference>
<dbReference type="InterPro" id="IPR001650">
    <property type="entry name" value="Helicase_C-like"/>
</dbReference>
<keyword evidence="5 15" id="KW-0378">Hydrolase</keyword>
<evidence type="ECO:0000256" key="5">
    <source>
        <dbReference type="ARBA" id="ARBA00022801"/>
    </source>
</evidence>
<evidence type="ECO:0000259" key="16">
    <source>
        <dbReference type="PROSITE" id="PS51192"/>
    </source>
</evidence>
<dbReference type="PANTHER" id="PTHR47964:SF1">
    <property type="entry name" value="ATP-DEPENDENT DNA HELICASE HOMOLOG RECG, CHLOROPLASTIC"/>
    <property type="match status" value="1"/>
</dbReference>
<comment type="function">
    <text evidence="15">Plays a critical role in recombination and DNA repair. Helps process Holliday junction intermediates to mature products by catalyzing branch migration. Has replication fork regression activity, unwinds stalled or blocked replication forks to make a HJ that can be resolved. Has a DNA unwinding activity characteristic of a DNA helicase with 3'-5' polarity.</text>
</comment>
<dbReference type="Gene3D" id="3.40.50.300">
    <property type="entry name" value="P-loop containing nucleotide triphosphate hydrolases"/>
    <property type="match status" value="2"/>
</dbReference>
<reference evidence="18 19" key="1">
    <citation type="submission" date="2018-08" db="EMBL/GenBank/DDBJ databases">
        <title>Genomic Encyclopedia of Type Strains, Phase IV (KMG-IV): sequencing the most valuable type-strain genomes for metagenomic binning, comparative biology and taxonomic classification.</title>
        <authorList>
            <person name="Goeker M."/>
        </authorList>
    </citation>
    <scope>NUCLEOTIDE SEQUENCE [LARGE SCALE GENOMIC DNA]</scope>
    <source>
        <strain evidence="18 19">DSM 23923</strain>
    </source>
</reference>
<dbReference type="NCBIfam" id="TIGR00643">
    <property type="entry name" value="recG"/>
    <property type="match status" value="1"/>
</dbReference>
<protein>
    <recommendedName>
        <fullName evidence="2 15">ATP-dependent DNA helicase RecG</fullName>
        <ecNumber evidence="13 15">5.6.2.4</ecNumber>
    </recommendedName>
</protein>
<evidence type="ECO:0000256" key="1">
    <source>
        <dbReference type="ARBA" id="ARBA00007504"/>
    </source>
</evidence>
<dbReference type="EC" id="5.6.2.4" evidence="13 15"/>
<evidence type="ECO:0000256" key="14">
    <source>
        <dbReference type="ARBA" id="ARBA00048988"/>
    </source>
</evidence>
<evidence type="ECO:0000256" key="7">
    <source>
        <dbReference type="ARBA" id="ARBA00022840"/>
    </source>
</evidence>
<dbReference type="Pfam" id="PF00270">
    <property type="entry name" value="DEAD"/>
    <property type="match status" value="1"/>
</dbReference>
<keyword evidence="4 15" id="KW-0227">DNA damage</keyword>
<evidence type="ECO:0000256" key="15">
    <source>
        <dbReference type="RuleBase" id="RU363016"/>
    </source>
</evidence>
<comment type="caution">
    <text evidence="18">The sequence shown here is derived from an EMBL/GenBank/DDBJ whole genome shotgun (WGS) entry which is preliminary data.</text>
</comment>